<dbReference type="Gene3D" id="1.20.1280.50">
    <property type="match status" value="1"/>
</dbReference>
<evidence type="ECO:0000256" key="1">
    <source>
        <dbReference type="SAM" id="MobiDB-lite"/>
    </source>
</evidence>
<gene>
    <name evidence="2" type="ORF">AURDEDRAFT_116957</name>
</gene>
<dbReference type="InParanoid" id="J0CZH9"/>
<dbReference type="Proteomes" id="UP000006514">
    <property type="component" value="Unassembled WGS sequence"/>
</dbReference>
<accession>J0CZH9</accession>
<protein>
    <submittedName>
        <fullName evidence="2">Uncharacterized protein</fullName>
    </submittedName>
</protein>
<dbReference type="AlphaFoldDB" id="J0CZH9"/>
<evidence type="ECO:0000313" key="3">
    <source>
        <dbReference type="Proteomes" id="UP000006514"/>
    </source>
</evidence>
<dbReference type="KEGG" id="adl:AURDEDRAFT_116957"/>
<name>J0CZH9_AURST</name>
<proteinExistence type="predicted"/>
<keyword evidence="3" id="KW-1185">Reference proteome</keyword>
<evidence type="ECO:0000313" key="2">
    <source>
        <dbReference type="EMBL" id="EJD37011.1"/>
    </source>
</evidence>
<sequence>MAPSLPPELILDIFAHVAERPARLLNVPPLRWPHRNRALLRLTRVCALWARLAQRLLFAHVELGRVVEDADPTLDVITYDTRPPLQLLLNVLRARPELADGVHCVCLGSGQDSQSMDPLRLGHAPTVRIVHPDLAAIAELVACCPHLHGLDIHVYHTPGKPPVAFTPAEERLLRRAEAVHTLRYAQTCRWRHAACAPTALFQLVAAFASLRSLAVDALGASIDDAPGPLPPLADMSIVGAPPARLTAAMDIQTLTLVHPPAHVRVPESVRTLVVHELQTPLDLSHLTALRSLSFDPPSPRRGNAKPGMTSQSAVQQTLASLPRDLQLVCGPHSSHSRPCHAI</sequence>
<feature type="region of interest" description="Disordered" evidence="1">
    <location>
        <begin position="292"/>
        <end position="314"/>
    </location>
</feature>
<reference evidence="3" key="1">
    <citation type="journal article" date="2012" name="Science">
        <title>The Paleozoic origin of enzymatic lignin decomposition reconstructed from 31 fungal genomes.</title>
        <authorList>
            <person name="Floudas D."/>
            <person name="Binder M."/>
            <person name="Riley R."/>
            <person name="Barry K."/>
            <person name="Blanchette R.A."/>
            <person name="Henrissat B."/>
            <person name="Martinez A.T."/>
            <person name="Otillar R."/>
            <person name="Spatafora J.W."/>
            <person name="Yadav J.S."/>
            <person name="Aerts A."/>
            <person name="Benoit I."/>
            <person name="Boyd A."/>
            <person name="Carlson A."/>
            <person name="Copeland A."/>
            <person name="Coutinho P.M."/>
            <person name="de Vries R.P."/>
            <person name="Ferreira P."/>
            <person name="Findley K."/>
            <person name="Foster B."/>
            <person name="Gaskell J."/>
            <person name="Glotzer D."/>
            <person name="Gorecki P."/>
            <person name="Heitman J."/>
            <person name="Hesse C."/>
            <person name="Hori C."/>
            <person name="Igarashi K."/>
            <person name="Jurgens J.A."/>
            <person name="Kallen N."/>
            <person name="Kersten P."/>
            <person name="Kohler A."/>
            <person name="Kuees U."/>
            <person name="Kumar T.K.A."/>
            <person name="Kuo A."/>
            <person name="LaButti K."/>
            <person name="Larrondo L.F."/>
            <person name="Lindquist E."/>
            <person name="Ling A."/>
            <person name="Lombard V."/>
            <person name="Lucas S."/>
            <person name="Lundell T."/>
            <person name="Martin R."/>
            <person name="McLaughlin D.J."/>
            <person name="Morgenstern I."/>
            <person name="Morin E."/>
            <person name="Murat C."/>
            <person name="Nagy L.G."/>
            <person name="Nolan M."/>
            <person name="Ohm R.A."/>
            <person name="Patyshakuliyeva A."/>
            <person name="Rokas A."/>
            <person name="Ruiz-Duenas F.J."/>
            <person name="Sabat G."/>
            <person name="Salamov A."/>
            <person name="Samejima M."/>
            <person name="Schmutz J."/>
            <person name="Slot J.C."/>
            <person name="St John F."/>
            <person name="Stenlid J."/>
            <person name="Sun H."/>
            <person name="Sun S."/>
            <person name="Syed K."/>
            <person name="Tsang A."/>
            <person name="Wiebenga A."/>
            <person name="Young D."/>
            <person name="Pisabarro A."/>
            <person name="Eastwood D.C."/>
            <person name="Martin F."/>
            <person name="Cullen D."/>
            <person name="Grigoriev I.V."/>
            <person name="Hibbett D.S."/>
        </authorList>
    </citation>
    <scope>NUCLEOTIDE SEQUENCE [LARGE SCALE GENOMIC DNA]</scope>
    <source>
        <strain evidence="3">TFB10046</strain>
    </source>
</reference>
<dbReference type="EMBL" id="JH687849">
    <property type="protein sequence ID" value="EJD37011.1"/>
    <property type="molecule type" value="Genomic_DNA"/>
</dbReference>
<organism evidence="2 3">
    <name type="scientific">Auricularia subglabra (strain TFB-10046 / SS5)</name>
    <name type="common">White-rot fungus</name>
    <name type="synonym">Auricularia delicata (strain TFB10046)</name>
    <dbReference type="NCBI Taxonomy" id="717982"/>
    <lineage>
        <taxon>Eukaryota</taxon>
        <taxon>Fungi</taxon>
        <taxon>Dikarya</taxon>
        <taxon>Basidiomycota</taxon>
        <taxon>Agaricomycotina</taxon>
        <taxon>Agaricomycetes</taxon>
        <taxon>Auriculariales</taxon>
        <taxon>Auriculariaceae</taxon>
        <taxon>Auricularia</taxon>
    </lineage>
</organism>